<dbReference type="EMBL" id="VAJM01000008">
    <property type="protein sequence ID" value="TLM91090.1"/>
    <property type="molecule type" value="Genomic_DNA"/>
</dbReference>
<evidence type="ECO:0000313" key="2">
    <source>
        <dbReference type="EMBL" id="TLM91090.1"/>
    </source>
</evidence>
<dbReference type="AlphaFoldDB" id="A0A5R8WNE3"/>
<keyword evidence="1" id="KW-0732">Signal</keyword>
<name>A0A5R8WNE3_9BACT</name>
<comment type="caution">
    <text evidence="2">The sequence shown here is derived from an EMBL/GenBank/DDBJ whole genome shotgun (WGS) entry which is preliminary data.</text>
</comment>
<proteinExistence type="predicted"/>
<dbReference type="OrthoDB" id="877109at2"/>
<dbReference type="Proteomes" id="UP000305517">
    <property type="component" value="Unassembled WGS sequence"/>
</dbReference>
<evidence type="ECO:0000256" key="1">
    <source>
        <dbReference type="SAM" id="SignalP"/>
    </source>
</evidence>
<accession>A0A5R8WNE3</accession>
<dbReference type="RefSeq" id="WP_138079240.1">
    <property type="nucleotide sequence ID" value="NZ_VAJM01000008.1"/>
</dbReference>
<feature type="signal peptide" evidence="1">
    <location>
        <begin position="1"/>
        <end position="22"/>
    </location>
</feature>
<protein>
    <submittedName>
        <fullName evidence="2">Uncharacterized protein</fullName>
    </submittedName>
</protein>
<keyword evidence="3" id="KW-1185">Reference proteome</keyword>
<gene>
    <name evidence="2" type="ORF">FDY95_15965</name>
</gene>
<reference evidence="2 3" key="1">
    <citation type="submission" date="2019-05" db="EMBL/GenBank/DDBJ databases">
        <title>Hymenobacter edaphi sp. nov., isolated from abandoned arsenic-contaminated farmland soil.</title>
        <authorList>
            <person name="Nie L."/>
        </authorList>
    </citation>
    <scope>NUCLEOTIDE SEQUENCE [LARGE SCALE GENOMIC DNA]</scope>
    <source>
        <strain evidence="2 3">1-3-3-8</strain>
    </source>
</reference>
<evidence type="ECO:0000313" key="3">
    <source>
        <dbReference type="Proteomes" id="UP000305517"/>
    </source>
</evidence>
<organism evidence="2 3">
    <name type="scientific">Hymenobacter jeollabukensis</name>
    <dbReference type="NCBI Taxonomy" id="2025313"/>
    <lineage>
        <taxon>Bacteria</taxon>
        <taxon>Pseudomonadati</taxon>
        <taxon>Bacteroidota</taxon>
        <taxon>Cytophagia</taxon>
        <taxon>Cytophagales</taxon>
        <taxon>Hymenobacteraceae</taxon>
        <taxon>Hymenobacter</taxon>
    </lineage>
</organism>
<sequence>MKQASRLALLALLAACRPDSPAAESGAVPAAAVPPAAPAATTPSASPTDTLHLPGGVVLELHPSSAAAFNKLPVSSLPEIFNDSTAEVQALATAQGRVRRQGLALLLQPAQGPAVRLSSTPPAAFTPQNDNAVRYQYWGSLPTAHQWVVQAWYWESAGVVLVDQRTGRHAELLGSPSVAPDGRLVLLSSPGLGGGEQPNALSLVEITAAGPRRLWQRFPTAWEPQEVRWIAPGRAVLKLLRAGKDGGVTAETPPAYAELTLPPLR</sequence>
<feature type="chain" id="PRO_5024320853" evidence="1">
    <location>
        <begin position="23"/>
        <end position="265"/>
    </location>
</feature>